<proteinExistence type="predicted"/>
<accession>A0A1G8P179</accession>
<dbReference type="RefSeq" id="WP_089848035.1">
    <property type="nucleotide sequence ID" value="NZ_FNEJ01000011.1"/>
</dbReference>
<dbReference type="STRING" id="555512.SAMN04487993_1011112"/>
<dbReference type="InterPro" id="IPR038058">
    <property type="entry name" value="PhnH-like_sp"/>
</dbReference>
<dbReference type="Proteomes" id="UP000199093">
    <property type="component" value="Unassembled WGS sequence"/>
</dbReference>
<dbReference type="Pfam" id="PF05845">
    <property type="entry name" value="PhnH"/>
    <property type="match status" value="1"/>
</dbReference>
<evidence type="ECO:0000313" key="1">
    <source>
        <dbReference type="EMBL" id="SDI86227.1"/>
    </source>
</evidence>
<dbReference type="Gene3D" id="3.40.50.11310">
    <property type="entry name" value="Bacterial phosphonate metabolism protein PhnH"/>
    <property type="match status" value="1"/>
</dbReference>
<name>A0A1G8P179_9RHOB</name>
<dbReference type="OrthoDB" id="9814509at2"/>
<reference evidence="1 2" key="1">
    <citation type="submission" date="2016-10" db="EMBL/GenBank/DDBJ databases">
        <authorList>
            <person name="de Groot N.N."/>
        </authorList>
    </citation>
    <scope>NUCLEOTIDE SEQUENCE [LARGE SCALE GENOMIC DNA]</scope>
    <source>
        <strain evidence="1 2">DSM 26424</strain>
    </source>
</reference>
<dbReference type="EMBL" id="FNEJ01000011">
    <property type="protein sequence ID" value="SDI86227.1"/>
    <property type="molecule type" value="Genomic_DNA"/>
</dbReference>
<protein>
    <submittedName>
        <fullName evidence="1">Alpha-D-ribose 1-methylphosphonate 5-triphosphate synthase subunit PhnH</fullName>
    </submittedName>
</protein>
<dbReference type="SUPFAM" id="SSF159709">
    <property type="entry name" value="PhnH-like"/>
    <property type="match status" value="1"/>
</dbReference>
<keyword evidence="2" id="KW-1185">Reference proteome</keyword>
<dbReference type="NCBIfam" id="TIGR03292">
    <property type="entry name" value="PhnH_redo"/>
    <property type="match status" value="1"/>
</dbReference>
<gene>
    <name evidence="1" type="ORF">SAMN04487993_1011112</name>
</gene>
<organism evidence="1 2">
    <name type="scientific">Salipiger marinus</name>
    <dbReference type="NCBI Taxonomy" id="555512"/>
    <lineage>
        <taxon>Bacteria</taxon>
        <taxon>Pseudomonadati</taxon>
        <taxon>Pseudomonadota</taxon>
        <taxon>Alphaproteobacteria</taxon>
        <taxon>Rhodobacterales</taxon>
        <taxon>Roseobacteraceae</taxon>
        <taxon>Salipiger</taxon>
    </lineage>
</organism>
<dbReference type="GO" id="GO:0019634">
    <property type="term" value="P:organic phosphonate metabolic process"/>
    <property type="evidence" value="ECO:0007669"/>
    <property type="project" value="InterPro"/>
</dbReference>
<sequence length="189" mass="19763">MPTTEALTGGFSDAPVQAARAFRAALEVMARPGHIAPVTGAQAPGLSGAASVLLLTLCDRETPLHLAQGSDSAALRDWVAFHLGAPLVPAEEAMFALGSWAALAPLERFRIGTAEYPDRAVTLIVEMDRLAPDGARLTGPGIATEARLSLPETAAFQRNNALFPLGWDAFFTCGDDIAALPRSTKVEAA</sequence>
<dbReference type="InterPro" id="IPR008772">
    <property type="entry name" value="Phosphonate_metab_PhnH"/>
</dbReference>
<evidence type="ECO:0000313" key="2">
    <source>
        <dbReference type="Proteomes" id="UP000199093"/>
    </source>
</evidence>
<dbReference type="PIRSF" id="PIRSF020680">
    <property type="entry name" value="PhnH"/>
    <property type="match status" value="1"/>
</dbReference>
<dbReference type="AlphaFoldDB" id="A0A1G8P179"/>